<dbReference type="VEuPathDB" id="FungiDB:BD410DRAFT_684291"/>
<evidence type="ECO:0000256" key="1">
    <source>
        <dbReference type="SAM" id="Phobius"/>
    </source>
</evidence>
<accession>A0A4Y7PIV8</accession>
<feature type="transmembrane region" description="Helical" evidence="1">
    <location>
        <begin position="44"/>
        <end position="65"/>
    </location>
</feature>
<feature type="transmembrane region" description="Helical" evidence="1">
    <location>
        <begin position="286"/>
        <end position="307"/>
    </location>
</feature>
<name>A0A4Y7PIV8_9AGAM</name>
<feature type="transmembrane region" description="Helical" evidence="1">
    <location>
        <begin position="7"/>
        <end position="24"/>
    </location>
</feature>
<evidence type="ECO:0000313" key="3">
    <source>
        <dbReference type="Proteomes" id="UP000294933"/>
    </source>
</evidence>
<reference evidence="2 3" key="1">
    <citation type="submission" date="2018-06" db="EMBL/GenBank/DDBJ databases">
        <title>A transcriptomic atlas of mushroom development highlights an independent origin of complex multicellularity.</title>
        <authorList>
            <consortium name="DOE Joint Genome Institute"/>
            <person name="Krizsan K."/>
            <person name="Almasi E."/>
            <person name="Merenyi Z."/>
            <person name="Sahu N."/>
            <person name="Viragh M."/>
            <person name="Koszo T."/>
            <person name="Mondo S."/>
            <person name="Kiss B."/>
            <person name="Balint B."/>
            <person name="Kues U."/>
            <person name="Barry K."/>
            <person name="Hegedus J.C."/>
            <person name="Henrissat B."/>
            <person name="Johnson J."/>
            <person name="Lipzen A."/>
            <person name="Ohm R."/>
            <person name="Nagy I."/>
            <person name="Pangilinan J."/>
            <person name="Yan J."/>
            <person name="Xiong Y."/>
            <person name="Grigoriev I.V."/>
            <person name="Hibbett D.S."/>
            <person name="Nagy L.G."/>
        </authorList>
    </citation>
    <scope>NUCLEOTIDE SEQUENCE [LARGE SCALE GENOMIC DNA]</scope>
    <source>
        <strain evidence="2 3">SZMC22713</strain>
    </source>
</reference>
<dbReference type="AlphaFoldDB" id="A0A4Y7PIV8"/>
<dbReference type="EMBL" id="ML170295">
    <property type="protein sequence ID" value="TDL15008.1"/>
    <property type="molecule type" value="Genomic_DNA"/>
</dbReference>
<keyword evidence="3" id="KW-1185">Reference proteome</keyword>
<feature type="non-terminal residue" evidence="2">
    <location>
        <position position="403"/>
    </location>
</feature>
<gene>
    <name evidence="2" type="ORF">BD410DRAFT_684291</name>
</gene>
<keyword evidence="1" id="KW-1133">Transmembrane helix</keyword>
<protein>
    <submittedName>
        <fullName evidence="2">Uncharacterized protein</fullName>
    </submittedName>
</protein>
<dbReference type="PANTHER" id="PTHR35043:SF7">
    <property type="entry name" value="TRANSCRIPTION FACTOR DOMAIN-CONTAINING PROTEIN"/>
    <property type="match status" value="1"/>
</dbReference>
<feature type="transmembrane region" description="Helical" evidence="1">
    <location>
        <begin position="356"/>
        <end position="383"/>
    </location>
</feature>
<proteinExistence type="predicted"/>
<sequence length="403" mass="45490">NCRTTWSIIWSCLVTVFSCTWVAIHPNIPAPYETAFEINLRRAGIMLMAVIAPELVILWAMRQWLVARKLATRHRTKGWTQTHGFFSTMGGFMLFDGRKPLQALSTENLEDLALESRVRFPYITKREIEDRSKGDMLSKGFVIMQTGWFTIQCVARGIEGLPITELELVTLAFAILNLGTYFLWWDKPLNVLCPIPVQLGYRNIVTIAPVGKEEDEDSPGLLKRAMSSASESMRELRQVELQNIFFRVFTLPMVPFFQLGFVDHEVESGAKRVPTFYTGALTPTEYSIAMFTDTAVAMIFGSIHCIAWSSHFPSPEKEILGRICSLAITFLPAVLFFTSALLSGFLVQGISVSPTIYTSVIVSLSLIYILARVMLIVEAFILLRTLPPEVFQTVNWTTFIPHI</sequence>
<dbReference type="STRING" id="50990.A0A4Y7PIV8"/>
<evidence type="ECO:0000313" key="2">
    <source>
        <dbReference type="EMBL" id="TDL15008.1"/>
    </source>
</evidence>
<keyword evidence="1" id="KW-0472">Membrane</keyword>
<dbReference type="PANTHER" id="PTHR35043">
    <property type="entry name" value="TRANSCRIPTION FACTOR DOMAIN-CONTAINING PROTEIN"/>
    <property type="match status" value="1"/>
</dbReference>
<dbReference type="Proteomes" id="UP000294933">
    <property type="component" value="Unassembled WGS sequence"/>
</dbReference>
<dbReference type="OrthoDB" id="9451547at2759"/>
<keyword evidence="1" id="KW-0812">Transmembrane</keyword>
<feature type="transmembrane region" description="Helical" evidence="1">
    <location>
        <begin position="244"/>
        <end position="262"/>
    </location>
</feature>
<feature type="non-terminal residue" evidence="2">
    <location>
        <position position="1"/>
    </location>
</feature>
<organism evidence="2 3">
    <name type="scientific">Rickenella mellea</name>
    <dbReference type="NCBI Taxonomy" id="50990"/>
    <lineage>
        <taxon>Eukaryota</taxon>
        <taxon>Fungi</taxon>
        <taxon>Dikarya</taxon>
        <taxon>Basidiomycota</taxon>
        <taxon>Agaricomycotina</taxon>
        <taxon>Agaricomycetes</taxon>
        <taxon>Hymenochaetales</taxon>
        <taxon>Rickenellaceae</taxon>
        <taxon>Rickenella</taxon>
    </lineage>
</organism>
<feature type="transmembrane region" description="Helical" evidence="1">
    <location>
        <begin position="319"/>
        <end position="350"/>
    </location>
</feature>